<reference evidence="4 5" key="1">
    <citation type="submission" date="2021-07" db="EMBL/GenBank/DDBJ databases">
        <title>Actinomadura sp. PM05-2 isolated from lichen.</title>
        <authorList>
            <person name="Somphong A."/>
            <person name="Phongsopitanun W."/>
            <person name="Tanasupawat S."/>
            <person name="Peongsungnone V."/>
        </authorList>
    </citation>
    <scope>NUCLEOTIDE SEQUENCE [LARGE SCALE GENOMIC DNA]</scope>
    <source>
        <strain evidence="4 5">PM05-2</strain>
    </source>
</reference>
<dbReference type="Pfam" id="PF00571">
    <property type="entry name" value="CBS"/>
    <property type="match status" value="2"/>
</dbReference>
<dbReference type="InterPro" id="IPR044725">
    <property type="entry name" value="CBSX3_CBS_dom"/>
</dbReference>
<accession>A0ABS7FSN5</accession>
<protein>
    <submittedName>
        <fullName evidence="4">CBS domain-containing protein</fullName>
    </submittedName>
</protein>
<proteinExistence type="predicted"/>
<dbReference type="CDD" id="cd04623">
    <property type="entry name" value="CBS_pair_bac_euk"/>
    <property type="match status" value="1"/>
</dbReference>
<dbReference type="InterPro" id="IPR051257">
    <property type="entry name" value="Diverse_CBS-Domain"/>
</dbReference>
<feature type="domain" description="CBS" evidence="3">
    <location>
        <begin position="8"/>
        <end position="67"/>
    </location>
</feature>
<evidence type="ECO:0000313" key="5">
    <source>
        <dbReference type="Proteomes" id="UP000774570"/>
    </source>
</evidence>
<dbReference type="PROSITE" id="PS51371">
    <property type="entry name" value="CBS"/>
    <property type="match status" value="2"/>
</dbReference>
<dbReference type="SMART" id="SM00116">
    <property type="entry name" value="CBS"/>
    <property type="match status" value="2"/>
</dbReference>
<evidence type="ECO:0000256" key="2">
    <source>
        <dbReference type="PROSITE-ProRule" id="PRU00703"/>
    </source>
</evidence>
<name>A0ABS7FSN5_9ACTN</name>
<dbReference type="InterPro" id="IPR046342">
    <property type="entry name" value="CBS_dom_sf"/>
</dbReference>
<evidence type="ECO:0000256" key="1">
    <source>
        <dbReference type="ARBA" id="ARBA00023122"/>
    </source>
</evidence>
<dbReference type="RefSeq" id="WP_220166457.1">
    <property type="nucleotide sequence ID" value="NZ_JAIBOA010000007.1"/>
</dbReference>
<dbReference type="PANTHER" id="PTHR43080">
    <property type="entry name" value="CBS DOMAIN-CONTAINING PROTEIN CBSX3, MITOCHONDRIAL"/>
    <property type="match status" value="1"/>
</dbReference>
<dbReference type="Gene3D" id="3.10.580.10">
    <property type="entry name" value="CBS-domain"/>
    <property type="match status" value="1"/>
</dbReference>
<gene>
    <name evidence="4" type="ORF">K1Y72_13080</name>
</gene>
<evidence type="ECO:0000313" key="4">
    <source>
        <dbReference type="EMBL" id="MBW8483311.1"/>
    </source>
</evidence>
<dbReference type="EMBL" id="JAIBOA010000007">
    <property type="protein sequence ID" value="MBW8483311.1"/>
    <property type="molecule type" value="Genomic_DNA"/>
</dbReference>
<organism evidence="4 5">
    <name type="scientific">Actinomadura parmotrematis</name>
    <dbReference type="NCBI Taxonomy" id="2864039"/>
    <lineage>
        <taxon>Bacteria</taxon>
        <taxon>Bacillati</taxon>
        <taxon>Actinomycetota</taxon>
        <taxon>Actinomycetes</taxon>
        <taxon>Streptosporangiales</taxon>
        <taxon>Thermomonosporaceae</taxon>
        <taxon>Actinomadura</taxon>
    </lineage>
</organism>
<dbReference type="PANTHER" id="PTHR43080:SF2">
    <property type="entry name" value="CBS DOMAIN-CONTAINING PROTEIN"/>
    <property type="match status" value="1"/>
</dbReference>
<keyword evidence="1 2" id="KW-0129">CBS domain</keyword>
<sequence>MRISDVLRSKGGAVATVTPETTVRDLLGVLAEHNIGASVVSADGAGIDGIVSERDVVRRLHERGAGLLDAPVAEIMTARVRTCAPADRVDDLRRTMTEHRIRHLPVTEDGRLVGIVSIGDVVKSAIDALESEREHLVDYIQRAAP</sequence>
<dbReference type="Proteomes" id="UP000774570">
    <property type="component" value="Unassembled WGS sequence"/>
</dbReference>
<dbReference type="SUPFAM" id="SSF54631">
    <property type="entry name" value="CBS-domain pair"/>
    <property type="match status" value="1"/>
</dbReference>
<evidence type="ECO:0000259" key="3">
    <source>
        <dbReference type="PROSITE" id="PS51371"/>
    </source>
</evidence>
<feature type="domain" description="CBS" evidence="3">
    <location>
        <begin position="76"/>
        <end position="131"/>
    </location>
</feature>
<comment type="caution">
    <text evidence="4">The sequence shown here is derived from an EMBL/GenBank/DDBJ whole genome shotgun (WGS) entry which is preliminary data.</text>
</comment>
<keyword evidence="5" id="KW-1185">Reference proteome</keyword>
<dbReference type="InterPro" id="IPR000644">
    <property type="entry name" value="CBS_dom"/>
</dbReference>